<sequence>MYSLMVGVVLFVMILSSIWFVAGKLGVFEWIGNVALKIKNSFKEEDKK</sequence>
<gene>
    <name evidence="1" type="ORF">U2F49_31545</name>
</gene>
<name>A0AAW9JEB1_BACTU</name>
<proteinExistence type="predicted"/>
<protein>
    <submittedName>
        <fullName evidence="1">Uncharacterized protein</fullName>
    </submittedName>
</protein>
<dbReference type="Proteomes" id="UP001292252">
    <property type="component" value="Unassembled WGS sequence"/>
</dbReference>
<reference evidence="1" key="1">
    <citation type="submission" date="2023-12" db="EMBL/GenBank/DDBJ databases">
        <title>Genome sequence of Bacillus thuringiensis strain SS10.</title>
        <authorList>
            <person name="Rouis S."/>
        </authorList>
    </citation>
    <scope>NUCLEOTIDE SEQUENCE</scope>
    <source>
        <strain evidence="1">SS10</strain>
    </source>
</reference>
<dbReference type="RefSeq" id="WP_322471593.1">
    <property type="nucleotide sequence ID" value="NZ_JAXOTW010000038.1"/>
</dbReference>
<organism evidence="1 2">
    <name type="scientific">Bacillus thuringiensis</name>
    <dbReference type="NCBI Taxonomy" id="1428"/>
    <lineage>
        <taxon>Bacteria</taxon>
        <taxon>Bacillati</taxon>
        <taxon>Bacillota</taxon>
        <taxon>Bacilli</taxon>
        <taxon>Bacillales</taxon>
        <taxon>Bacillaceae</taxon>
        <taxon>Bacillus</taxon>
        <taxon>Bacillus cereus group</taxon>
    </lineage>
</organism>
<dbReference type="AlphaFoldDB" id="A0AAW9JEB1"/>
<comment type="caution">
    <text evidence="1">The sequence shown here is derived from an EMBL/GenBank/DDBJ whole genome shotgun (WGS) entry which is preliminary data.</text>
</comment>
<accession>A0AAW9JEB1</accession>
<dbReference type="EMBL" id="JAXOTW010000038">
    <property type="protein sequence ID" value="MDZ5480669.1"/>
    <property type="molecule type" value="Genomic_DNA"/>
</dbReference>
<evidence type="ECO:0000313" key="2">
    <source>
        <dbReference type="Proteomes" id="UP001292252"/>
    </source>
</evidence>
<evidence type="ECO:0000313" key="1">
    <source>
        <dbReference type="EMBL" id="MDZ5480669.1"/>
    </source>
</evidence>